<dbReference type="InterPro" id="IPR058792">
    <property type="entry name" value="Beta-barrel_RND_2"/>
</dbReference>
<dbReference type="Pfam" id="PF25954">
    <property type="entry name" value="Beta-barrel_RND_2"/>
    <property type="match status" value="1"/>
</dbReference>
<feature type="coiled-coil region" evidence="3">
    <location>
        <begin position="81"/>
        <end position="115"/>
    </location>
</feature>
<proteinExistence type="predicted"/>
<reference evidence="5" key="1">
    <citation type="submission" date="2021-09" db="EMBL/GenBank/DDBJ databases">
        <title>Fulvivirga sp. isolated from coastal sediment.</title>
        <authorList>
            <person name="Yu H."/>
        </authorList>
    </citation>
    <scope>NUCLEOTIDE SEQUENCE</scope>
    <source>
        <strain evidence="5">1062</strain>
    </source>
</reference>
<sequence>MILLPVLLMASCGTDNSGIKPEKVAITESVYASLTIQPDSMYQAYAVVSGIVEQNLVEEGDLVRVDDPLVKIRNDAPELNLANARLALEQARDDLQGRNNALADLENQIETMRLQQRDDSLNFERQRRLWEQKIGTQTEFERRKLAYQLSSNQLTNLKVAYRRLRQDLEIRYQQAMNNYEVARVNTGDYTVRSKIDGKVYALQKEPGETVSMQEPVAMIGSASRFMIEMLIDERDIARIRSGQEVLISLEAFDNAVFQAKVIKIYPQKNERNQTFKVEAQFEKDAPAVLYAGLSGEANIVIDQKEAALTIPLDYLSENSTVLTDSGEIPVTTGLRSLDRVEILEGINSETLIYKPE</sequence>
<evidence type="ECO:0000256" key="3">
    <source>
        <dbReference type="SAM" id="Coils"/>
    </source>
</evidence>
<comment type="caution">
    <text evidence="5">The sequence shown here is derived from an EMBL/GenBank/DDBJ whole genome shotgun (WGS) entry which is preliminary data.</text>
</comment>
<comment type="subcellular location">
    <subcellularLocation>
        <location evidence="1">Cell envelope</location>
    </subcellularLocation>
</comment>
<keyword evidence="6" id="KW-1185">Reference proteome</keyword>
<feature type="coiled-coil region" evidence="3">
    <location>
        <begin position="158"/>
        <end position="185"/>
    </location>
</feature>
<protein>
    <submittedName>
        <fullName evidence="5">HlyD family efflux transporter periplasmic adaptor subunit</fullName>
    </submittedName>
</protein>
<dbReference type="Proteomes" id="UP001139409">
    <property type="component" value="Unassembled WGS sequence"/>
</dbReference>
<evidence type="ECO:0000256" key="1">
    <source>
        <dbReference type="ARBA" id="ARBA00004196"/>
    </source>
</evidence>
<evidence type="ECO:0000313" key="6">
    <source>
        <dbReference type="Proteomes" id="UP001139409"/>
    </source>
</evidence>
<name>A0A9X1HXB0_9BACT</name>
<evidence type="ECO:0000259" key="4">
    <source>
        <dbReference type="Pfam" id="PF25954"/>
    </source>
</evidence>
<dbReference type="EMBL" id="JAIXNE010000006">
    <property type="protein sequence ID" value="MCA6078477.1"/>
    <property type="molecule type" value="Genomic_DNA"/>
</dbReference>
<dbReference type="GO" id="GO:0030313">
    <property type="term" value="C:cell envelope"/>
    <property type="evidence" value="ECO:0007669"/>
    <property type="project" value="UniProtKB-SubCell"/>
</dbReference>
<dbReference type="AlphaFoldDB" id="A0A9X1HXB0"/>
<feature type="domain" description="CusB-like beta-barrel" evidence="4">
    <location>
        <begin position="229"/>
        <end position="282"/>
    </location>
</feature>
<dbReference type="Gene3D" id="2.40.30.170">
    <property type="match status" value="1"/>
</dbReference>
<dbReference type="PANTHER" id="PTHR32347">
    <property type="entry name" value="EFFLUX SYSTEM COMPONENT YKNX-RELATED"/>
    <property type="match status" value="1"/>
</dbReference>
<dbReference type="InterPro" id="IPR050465">
    <property type="entry name" value="UPF0194_transport"/>
</dbReference>
<accession>A0A9X1HXB0</accession>
<dbReference type="Gene3D" id="2.40.50.100">
    <property type="match status" value="1"/>
</dbReference>
<evidence type="ECO:0000256" key="2">
    <source>
        <dbReference type="ARBA" id="ARBA00023054"/>
    </source>
</evidence>
<organism evidence="5 6">
    <name type="scientific">Fulvivirga sedimenti</name>
    <dbReference type="NCBI Taxonomy" id="2879465"/>
    <lineage>
        <taxon>Bacteria</taxon>
        <taxon>Pseudomonadati</taxon>
        <taxon>Bacteroidota</taxon>
        <taxon>Cytophagia</taxon>
        <taxon>Cytophagales</taxon>
        <taxon>Fulvivirgaceae</taxon>
        <taxon>Fulvivirga</taxon>
    </lineage>
</organism>
<keyword evidence="2 3" id="KW-0175">Coiled coil</keyword>
<evidence type="ECO:0000313" key="5">
    <source>
        <dbReference type="EMBL" id="MCA6078477.1"/>
    </source>
</evidence>
<dbReference type="PANTHER" id="PTHR32347:SF23">
    <property type="entry name" value="BLL5650 PROTEIN"/>
    <property type="match status" value="1"/>
</dbReference>
<gene>
    <name evidence="5" type="ORF">LDX50_26625</name>
</gene>
<dbReference type="SUPFAM" id="SSF111369">
    <property type="entry name" value="HlyD-like secretion proteins"/>
    <property type="match status" value="1"/>
</dbReference>